<dbReference type="PANTHER" id="PTHR42678">
    <property type="entry name" value="AMIDASE"/>
    <property type="match status" value="1"/>
</dbReference>
<dbReference type="InterPro" id="IPR036928">
    <property type="entry name" value="AS_sf"/>
</dbReference>
<evidence type="ECO:0000313" key="2">
    <source>
        <dbReference type="Proteomes" id="UP001498476"/>
    </source>
</evidence>
<evidence type="ECO:0000313" key="1">
    <source>
        <dbReference type="EMBL" id="KAK7423034.1"/>
    </source>
</evidence>
<dbReference type="EMBL" id="JAZAVJ010000012">
    <property type="protein sequence ID" value="KAK7423034.1"/>
    <property type="molecule type" value="Genomic_DNA"/>
</dbReference>
<name>A0ABR1HQG0_9HYPO</name>
<reference evidence="1 2" key="1">
    <citation type="journal article" date="2025" name="Microbiol. Resour. Announc.">
        <title>Draft genome sequences for Neonectria magnoliae and Neonectria punicea, canker pathogens of Liriodendron tulipifera and Acer saccharum in West Virginia.</title>
        <authorList>
            <person name="Petronek H.M."/>
            <person name="Kasson M.T."/>
            <person name="Metheny A.M."/>
            <person name="Stauder C.M."/>
            <person name="Lovett B."/>
            <person name="Lynch S.C."/>
            <person name="Garnas J.R."/>
            <person name="Kasson L.R."/>
            <person name="Stajich J.E."/>
        </authorList>
    </citation>
    <scope>NUCLEOTIDE SEQUENCE [LARGE SCALE GENOMIC DNA]</scope>
    <source>
        <strain evidence="1 2">NRRL 64653</strain>
    </source>
</reference>
<sequence>MSDFEKALDQLRAAGAVIVDNVRFRSESEWDCSELVENPHDIKSVHDIIEFTHSEPKELYPERNVDRLVSSRDSPGVDAPVTQQALAKMLRISAQDGILGALSDYELDALVFPNDYGRPSTFAARAGMPVLALPLGFYPDGTRTRKTKVGDQIDIAPNVPYGIAFAAQPYSEFRLFQITHAFEQMWALNSSSRLHTVPQTELKDVIGKRGWFASL</sequence>
<gene>
    <name evidence="1" type="ORF">QQX98_001324</name>
</gene>
<organism evidence="1 2">
    <name type="scientific">Neonectria punicea</name>
    <dbReference type="NCBI Taxonomy" id="979145"/>
    <lineage>
        <taxon>Eukaryota</taxon>
        <taxon>Fungi</taxon>
        <taxon>Dikarya</taxon>
        <taxon>Ascomycota</taxon>
        <taxon>Pezizomycotina</taxon>
        <taxon>Sordariomycetes</taxon>
        <taxon>Hypocreomycetidae</taxon>
        <taxon>Hypocreales</taxon>
        <taxon>Nectriaceae</taxon>
        <taxon>Neonectria</taxon>
    </lineage>
</organism>
<protein>
    <recommendedName>
        <fullName evidence="3">Amidase domain-containing protein</fullName>
    </recommendedName>
</protein>
<dbReference type="Proteomes" id="UP001498476">
    <property type="component" value="Unassembled WGS sequence"/>
</dbReference>
<dbReference type="SUPFAM" id="SSF75304">
    <property type="entry name" value="Amidase signature (AS) enzymes"/>
    <property type="match status" value="1"/>
</dbReference>
<accession>A0ABR1HQG0</accession>
<keyword evidence="2" id="KW-1185">Reference proteome</keyword>
<dbReference type="Gene3D" id="3.90.1300.10">
    <property type="entry name" value="Amidase signature (AS) domain"/>
    <property type="match status" value="1"/>
</dbReference>
<comment type="caution">
    <text evidence="1">The sequence shown here is derived from an EMBL/GenBank/DDBJ whole genome shotgun (WGS) entry which is preliminary data.</text>
</comment>
<evidence type="ECO:0008006" key="3">
    <source>
        <dbReference type="Google" id="ProtNLM"/>
    </source>
</evidence>
<proteinExistence type="predicted"/>
<dbReference type="PANTHER" id="PTHR42678:SF34">
    <property type="entry name" value="OS04G0183300 PROTEIN"/>
    <property type="match status" value="1"/>
</dbReference>